<sequence>MCTNVYAEFKCKDKHENNDEDPLRIKYIAMCTTARNANPRVICRQRDNEHVVDEDDSEEDCPECKGDTPPETP</sequence>
<dbReference type="Proteomes" id="UP000073492">
    <property type="component" value="Unassembled WGS sequence"/>
</dbReference>
<feature type="region of interest" description="Disordered" evidence="1">
    <location>
        <begin position="48"/>
        <end position="73"/>
    </location>
</feature>
<protein>
    <submittedName>
        <fullName evidence="2">Uncharacterized protein</fullName>
    </submittedName>
</protein>
<evidence type="ECO:0000313" key="3">
    <source>
        <dbReference type="Proteomes" id="UP000073492"/>
    </source>
</evidence>
<accession>A0A139H7G8</accession>
<evidence type="ECO:0000313" key="2">
    <source>
        <dbReference type="EMBL" id="KXS98406.1"/>
    </source>
</evidence>
<feature type="compositionally biased region" description="Acidic residues" evidence="1">
    <location>
        <begin position="52"/>
        <end position="61"/>
    </location>
</feature>
<comment type="caution">
    <text evidence="2">The sequence shown here is derived from an EMBL/GenBank/DDBJ whole genome shotgun (WGS) entry which is preliminary data.</text>
</comment>
<keyword evidence="3" id="KW-1185">Reference proteome</keyword>
<organism evidence="2 3">
    <name type="scientific">Pseudocercospora musae</name>
    <dbReference type="NCBI Taxonomy" id="113226"/>
    <lineage>
        <taxon>Eukaryota</taxon>
        <taxon>Fungi</taxon>
        <taxon>Dikarya</taxon>
        <taxon>Ascomycota</taxon>
        <taxon>Pezizomycotina</taxon>
        <taxon>Dothideomycetes</taxon>
        <taxon>Dothideomycetidae</taxon>
        <taxon>Mycosphaerellales</taxon>
        <taxon>Mycosphaerellaceae</taxon>
        <taxon>Pseudocercospora</taxon>
    </lineage>
</organism>
<gene>
    <name evidence="2" type="ORF">AC579_1384</name>
</gene>
<proteinExistence type="predicted"/>
<dbReference type="AlphaFoldDB" id="A0A139H7G8"/>
<evidence type="ECO:0000256" key="1">
    <source>
        <dbReference type="SAM" id="MobiDB-lite"/>
    </source>
</evidence>
<dbReference type="EMBL" id="LFZO01000745">
    <property type="protein sequence ID" value="KXS98406.1"/>
    <property type="molecule type" value="Genomic_DNA"/>
</dbReference>
<name>A0A139H7G8_9PEZI</name>
<reference evidence="2 3" key="1">
    <citation type="submission" date="2015-07" db="EMBL/GenBank/DDBJ databases">
        <title>Comparative genomics of the Sigatoka disease complex on banana suggests a link between parallel evolutionary changes in Pseudocercospora fijiensis and Pseudocercospora eumusae and increased virulence on the banana host.</title>
        <authorList>
            <person name="Chang T.-C."/>
            <person name="Salvucci A."/>
            <person name="Crous P.W."/>
            <person name="Stergiopoulos I."/>
        </authorList>
    </citation>
    <scope>NUCLEOTIDE SEQUENCE [LARGE SCALE GENOMIC DNA]</scope>
    <source>
        <strain evidence="2 3">CBS 116634</strain>
    </source>
</reference>
<feature type="compositionally biased region" description="Basic and acidic residues" evidence="1">
    <location>
        <begin position="62"/>
        <end position="73"/>
    </location>
</feature>